<dbReference type="Proteomes" id="UP001234297">
    <property type="component" value="Chromosome 1"/>
</dbReference>
<proteinExistence type="predicted"/>
<name>A0ACC2MX78_PERAE</name>
<reference evidence="1 2" key="1">
    <citation type="journal article" date="2022" name="Hortic Res">
        <title>A haplotype resolved chromosomal level avocado genome allows analysis of novel avocado genes.</title>
        <authorList>
            <person name="Nath O."/>
            <person name="Fletcher S.J."/>
            <person name="Hayward A."/>
            <person name="Shaw L.M."/>
            <person name="Masouleh A.K."/>
            <person name="Furtado A."/>
            <person name="Henry R.J."/>
            <person name="Mitter N."/>
        </authorList>
    </citation>
    <scope>NUCLEOTIDE SEQUENCE [LARGE SCALE GENOMIC DNA]</scope>
    <source>
        <strain evidence="2">cv. Hass</strain>
    </source>
</reference>
<comment type="caution">
    <text evidence="1">The sequence shown here is derived from an EMBL/GenBank/DDBJ whole genome shotgun (WGS) entry which is preliminary data.</text>
</comment>
<protein>
    <submittedName>
        <fullName evidence="1">Uncharacterized protein</fullName>
    </submittedName>
</protein>
<evidence type="ECO:0000313" key="2">
    <source>
        <dbReference type="Proteomes" id="UP001234297"/>
    </source>
</evidence>
<dbReference type="EMBL" id="CM056809">
    <property type="protein sequence ID" value="KAJ8650412.1"/>
    <property type="molecule type" value="Genomic_DNA"/>
</dbReference>
<organism evidence="1 2">
    <name type="scientific">Persea americana</name>
    <name type="common">Avocado</name>
    <dbReference type="NCBI Taxonomy" id="3435"/>
    <lineage>
        <taxon>Eukaryota</taxon>
        <taxon>Viridiplantae</taxon>
        <taxon>Streptophyta</taxon>
        <taxon>Embryophyta</taxon>
        <taxon>Tracheophyta</taxon>
        <taxon>Spermatophyta</taxon>
        <taxon>Magnoliopsida</taxon>
        <taxon>Magnoliidae</taxon>
        <taxon>Laurales</taxon>
        <taxon>Lauraceae</taxon>
        <taxon>Persea</taxon>
    </lineage>
</organism>
<accession>A0ACC2MX78</accession>
<keyword evidence="2" id="KW-1185">Reference proteome</keyword>
<evidence type="ECO:0000313" key="1">
    <source>
        <dbReference type="EMBL" id="KAJ8650412.1"/>
    </source>
</evidence>
<gene>
    <name evidence="1" type="ORF">MRB53_003435</name>
</gene>
<sequence length="71" mass="7822">MVSFSGEKSAATTLPLCPSLFLFVPSPAEKSHRPSFHGQEKKRWLQLKGAGLCGPLKIRRASFTFASKKCK</sequence>